<feature type="region of interest" description="Disordered" evidence="11">
    <location>
        <begin position="1470"/>
        <end position="1507"/>
    </location>
</feature>
<evidence type="ECO:0000256" key="7">
    <source>
        <dbReference type="ARBA" id="ARBA00022989"/>
    </source>
</evidence>
<feature type="region of interest" description="Disordered" evidence="11">
    <location>
        <begin position="1"/>
        <end position="59"/>
    </location>
</feature>
<evidence type="ECO:0000256" key="3">
    <source>
        <dbReference type="ARBA" id="ARBA00022553"/>
    </source>
</evidence>
<dbReference type="Pfam" id="PF00168">
    <property type="entry name" value="C2"/>
    <property type="match status" value="5"/>
</dbReference>
<dbReference type="InParanoid" id="A0A0D1Z8D7"/>
<feature type="domain" description="C2" evidence="13">
    <location>
        <begin position="707"/>
        <end position="837"/>
    </location>
</feature>
<keyword evidence="3" id="KW-0597">Phosphoprotein</keyword>
<feature type="compositionally biased region" description="Basic and acidic residues" evidence="11">
    <location>
        <begin position="31"/>
        <end position="42"/>
    </location>
</feature>
<dbReference type="CDD" id="cd21678">
    <property type="entry name" value="SMP_TCB"/>
    <property type="match status" value="1"/>
</dbReference>
<dbReference type="PIRSF" id="PIRSF037232">
    <property type="entry name" value="Tricalbin"/>
    <property type="match status" value="1"/>
</dbReference>
<dbReference type="Pfam" id="PF24920">
    <property type="entry name" value="C2_TCB1"/>
    <property type="match status" value="1"/>
</dbReference>
<dbReference type="GO" id="GO:0008289">
    <property type="term" value="F:lipid binding"/>
    <property type="evidence" value="ECO:0007669"/>
    <property type="project" value="UniProtKB-KW"/>
</dbReference>
<keyword evidence="9" id="KW-0446">Lipid-binding</keyword>
<dbReference type="Pfam" id="PF25669">
    <property type="entry name" value="SMP_MUG190-like"/>
    <property type="match status" value="2"/>
</dbReference>
<dbReference type="InterPro" id="IPR052455">
    <property type="entry name" value="Tricalbin_domain"/>
</dbReference>
<feature type="domain" description="C2" evidence="13">
    <location>
        <begin position="1096"/>
        <end position="1214"/>
    </location>
</feature>
<gene>
    <name evidence="15" type="ORF">PV09_00189</name>
</gene>
<evidence type="ECO:0000259" key="14">
    <source>
        <dbReference type="PROSITE" id="PS51847"/>
    </source>
</evidence>
<evidence type="ECO:0000256" key="4">
    <source>
        <dbReference type="ARBA" id="ARBA00022692"/>
    </source>
</evidence>
<dbReference type="SUPFAM" id="SSF49562">
    <property type="entry name" value="C2 domain (Calcium/lipid-binding domain, CaLB)"/>
    <property type="match status" value="5"/>
</dbReference>
<dbReference type="InterPro" id="IPR037761">
    <property type="entry name" value="C2A_Tricalbin"/>
</dbReference>
<dbReference type="GO" id="GO:0005789">
    <property type="term" value="C:endoplasmic reticulum membrane"/>
    <property type="evidence" value="ECO:0007669"/>
    <property type="project" value="UniProtKB-SubCell"/>
</dbReference>
<organism evidence="15 16">
    <name type="scientific">Verruconis gallopava</name>
    <dbReference type="NCBI Taxonomy" id="253628"/>
    <lineage>
        <taxon>Eukaryota</taxon>
        <taxon>Fungi</taxon>
        <taxon>Dikarya</taxon>
        <taxon>Ascomycota</taxon>
        <taxon>Pezizomycotina</taxon>
        <taxon>Dothideomycetes</taxon>
        <taxon>Pleosporomycetidae</taxon>
        <taxon>Venturiales</taxon>
        <taxon>Sympoventuriaceae</taxon>
        <taxon>Verruconis</taxon>
    </lineage>
</organism>
<dbReference type="CDD" id="cd00030">
    <property type="entry name" value="C2"/>
    <property type="match status" value="1"/>
</dbReference>
<dbReference type="PANTHER" id="PTHR46980">
    <property type="entry name" value="TRICALBIN-1-RELATED"/>
    <property type="match status" value="1"/>
</dbReference>
<evidence type="ECO:0000256" key="6">
    <source>
        <dbReference type="ARBA" id="ARBA00022824"/>
    </source>
</evidence>
<dbReference type="Proteomes" id="UP000053259">
    <property type="component" value="Unassembled WGS sequence"/>
</dbReference>
<evidence type="ECO:0008006" key="17">
    <source>
        <dbReference type="Google" id="ProtNLM"/>
    </source>
</evidence>
<dbReference type="STRING" id="253628.A0A0D1Z8D7"/>
<keyword evidence="6" id="KW-0256">Endoplasmic reticulum</keyword>
<dbReference type="CDD" id="cd04052">
    <property type="entry name" value="C2B_Tricalbin-like"/>
    <property type="match status" value="1"/>
</dbReference>
<evidence type="ECO:0000256" key="11">
    <source>
        <dbReference type="SAM" id="MobiDB-lite"/>
    </source>
</evidence>
<dbReference type="GO" id="GO:0061817">
    <property type="term" value="P:endoplasmic reticulum-plasma membrane tethering"/>
    <property type="evidence" value="ECO:0007669"/>
    <property type="project" value="InterPro"/>
</dbReference>
<evidence type="ECO:0000313" key="16">
    <source>
        <dbReference type="Proteomes" id="UP000053259"/>
    </source>
</evidence>
<feature type="transmembrane region" description="Helical" evidence="12">
    <location>
        <begin position="187"/>
        <end position="210"/>
    </location>
</feature>
<dbReference type="GO" id="GO:0006869">
    <property type="term" value="P:lipid transport"/>
    <property type="evidence" value="ECO:0007669"/>
    <property type="project" value="UniProtKB-KW"/>
</dbReference>
<feature type="compositionally biased region" description="Polar residues" evidence="11">
    <location>
        <begin position="926"/>
        <end position="940"/>
    </location>
</feature>
<keyword evidence="10 12" id="KW-0472">Membrane</keyword>
<evidence type="ECO:0000256" key="2">
    <source>
        <dbReference type="ARBA" id="ARBA00022448"/>
    </source>
</evidence>
<keyword evidence="5" id="KW-0677">Repeat</keyword>
<feature type="compositionally biased region" description="Basic and acidic residues" evidence="11">
    <location>
        <begin position="1"/>
        <end position="11"/>
    </location>
</feature>
<dbReference type="GO" id="GO:0071944">
    <property type="term" value="C:cell periphery"/>
    <property type="evidence" value="ECO:0007669"/>
    <property type="project" value="UniProtKB-ARBA"/>
</dbReference>
<dbReference type="Gene3D" id="2.60.40.150">
    <property type="entry name" value="C2 domain"/>
    <property type="match status" value="5"/>
</dbReference>
<evidence type="ECO:0000256" key="1">
    <source>
        <dbReference type="ARBA" id="ARBA00004586"/>
    </source>
</evidence>
<feature type="domain" description="C2" evidence="13">
    <location>
        <begin position="438"/>
        <end position="556"/>
    </location>
</feature>
<dbReference type="InterPro" id="IPR035892">
    <property type="entry name" value="C2_domain_sf"/>
</dbReference>
<dbReference type="InterPro" id="IPR037756">
    <property type="entry name" value="C2D_Tricalbin"/>
</dbReference>
<dbReference type="GeneID" id="27308162"/>
<accession>A0A0D1Z8D7</accession>
<dbReference type="CDD" id="cd04045">
    <property type="entry name" value="C2C_Tricalbin-like"/>
    <property type="match status" value="1"/>
</dbReference>
<proteinExistence type="predicted"/>
<dbReference type="EMBL" id="KN847529">
    <property type="protein sequence ID" value="KIW09267.1"/>
    <property type="molecule type" value="Genomic_DNA"/>
</dbReference>
<comment type="subcellular location">
    <subcellularLocation>
        <location evidence="1">Endoplasmic reticulum membrane</location>
    </subcellularLocation>
</comment>
<feature type="region of interest" description="Disordered" evidence="11">
    <location>
        <begin position="1291"/>
        <end position="1356"/>
    </location>
</feature>
<sequence length="1507" mass="166567">MATTDGREGELKTQGLVEASQDPDSNVTSQDVEKKILEESKKAGVPAFHFNPDASAEDKRAQLREATANIRPHREHKAATLVSDVDDGQPSAYSNDLPPPSKAGAISPVEVAKQDNAANGDSIGPGGFDYSRVGWAPRFGLPVPEGVDMDTLMTDQSTWLEERLQDKFFGDWYHNTAVIFFCAFSSYTVAILGGGLGWLFIILAVCATYYRTSIRRVRRRHRDDINRAMQKARLETDTESLEWMNSFLVKFWPIIQPMIGETIITTVDHVLSENKPPFLEDLKLRDFTLGTKPPRMEHVKTYPKTEEDVVLQDWKFSFTPNDTADMTARQLKVKINPKIVLEVRIGKGMVSKGLDVIVQDMECTGIMRVKIKLQLGYPFVDRVEVCFLERPHFDYVCKPLGGDTFGFDINFIPGLESFIQEQIHATLGPMMYNPHVFPIEVAKMLAGSPVDQAIGVLQIHFHGAQGLRNPDPLAGTPDPYATVQISGRQELARTKTISGNANPRWNETVNVVISSLKDDLNLKVFDYNEFRKDKELGEAIFPLDKFETESEYENEALPLMVSGRARGQIQVDLRFFPVLEGTKTADGKQEPPPESLTGICKFTVEQAKELDASKSTIGQLNPYAVLLLNGKEVHISKKLKRTNNPIWSDASKEMLITNRKTAKLGLVIKDDRELATDPVIGTYQIKLDDLLDLTSKGSDWFRLAGVKTGRVKLSVQWRPVALRGAIAGSGYVDPIGVMRLYFKNARDLRNVETVGKSDPYARVLLSGVPKGRTVTWKNNLNPDWDEVIYVPVHSEREKLTVEVMDEENVGKDRSLGQFDIPLTEYISKDADGMYEVNHTNENIAQPLLSGTGRFVKGTVNFTCSFFPTIPTINPEEEEAEQKEQSSINGDVAPLTPSKASFESARKSIENTPGKISGLSVRDRSDTSATVASENTTNSKAPSDLAKKLTDGEAEQSETASVKQVVPKLRLTEENLLEYESGLLIFKLISAELSRTNVHLEVLMDDYVFPAYSSHKVKTKHYEFNEVGDAIVRELDQSRITLRLIEDVDKEGKGDTQVIAKLTGPTISTLQRCLYKPTQLTLRDNHGQESKVTVSLRYLPIKMQLDPSESFNNMGKLRVDVMDAADLPAADRNGYSDPFCKFYLNGKDVYKTDKQKKTLHPAWNETFEVQIRSRTSAKFECHVFDWDFGDKADFLGKTTVPLDILEPFKQQEVSLGLDGKSGTVRLRLLFTPDFVQRTRQGSSTFHGTFAAPGKVVGAPVKGVGKGVMAIGGGVVKTGSFIGKTFRRKSYHEKELPNVSRSGTATPNGELNDTPVISVESPDATASPSTPVSGHKRDRSMGASSVHSLAGGAPSAETGTASLSILSASGFPSSAKVRVEIKQERPGGSSKEVHKTKAVKAEDGSVSWGEGESFKVQCAADTPFHIEVVDHSTFGRDEELGKATFFISDQGSGSEQTITVGEGKVVIRSSFQAADAQSTANSPRNTLRKSMFGTKRDTRDQRERSTTPA</sequence>
<dbReference type="SMART" id="SM00239">
    <property type="entry name" value="C2"/>
    <property type="match status" value="5"/>
</dbReference>
<keyword evidence="8" id="KW-0445">Lipid transport</keyword>
<dbReference type="CDD" id="cd04044">
    <property type="entry name" value="C2A_Tricalbin-like"/>
    <property type="match status" value="1"/>
</dbReference>
<dbReference type="InterPro" id="IPR056910">
    <property type="entry name" value="TCB1-3_C2"/>
</dbReference>
<feature type="compositionally biased region" description="Polar residues" evidence="11">
    <location>
        <begin position="1297"/>
        <end position="1309"/>
    </location>
</feature>
<feature type="domain" description="C2" evidence="13">
    <location>
        <begin position="1338"/>
        <end position="1458"/>
    </location>
</feature>
<dbReference type="PROSITE" id="PS51847">
    <property type="entry name" value="SMP"/>
    <property type="match status" value="1"/>
</dbReference>
<protein>
    <recommendedName>
        <fullName evidence="17">Tricalbin</fullName>
    </recommendedName>
</protein>
<evidence type="ECO:0000256" key="12">
    <source>
        <dbReference type="SAM" id="Phobius"/>
    </source>
</evidence>
<keyword evidence="7 12" id="KW-1133">Transmembrane helix</keyword>
<evidence type="ECO:0000313" key="15">
    <source>
        <dbReference type="EMBL" id="KIW09267.1"/>
    </source>
</evidence>
<dbReference type="InterPro" id="IPR000008">
    <property type="entry name" value="C2_dom"/>
</dbReference>
<dbReference type="PROSITE" id="PS50004">
    <property type="entry name" value="C2"/>
    <property type="match status" value="5"/>
</dbReference>
<dbReference type="HOGENOM" id="CLU_001661_0_0_1"/>
<evidence type="ECO:0000256" key="9">
    <source>
        <dbReference type="ARBA" id="ARBA00023121"/>
    </source>
</evidence>
<evidence type="ECO:0000256" key="8">
    <source>
        <dbReference type="ARBA" id="ARBA00023055"/>
    </source>
</evidence>
<dbReference type="VEuPathDB" id="FungiDB:PV09_00189"/>
<evidence type="ECO:0000259" key="13">
    <source>
        <dbReference type="PROSITE" id="PS50004"/>
    </source>
</evidence>
<name>A0A0D1Z8D7_9PEZI</name>
<feature type="compositionally biased region" description="Basic and acidic residues" evidence="11">
    <location>
        <begin position="1492"/>
        <end position="1507"/>
    </location>
</feature>
<feature type="domain" description="SMP-LTD" evidence="14">
    <location>
        <begin position="237"/>
        <end position="442"/>
    </location>
</feature>
<dbReference type="PRINTS" id="PR00360">
    <property type="entry name" value="C2DOMAIN"/>
</dbReference>
<dbReference type="InterPro" id="IPR017147">
    <property type="entry name" value="Tricalbin"/>
</dbReference>
<reference evidence="15 16" key="1">
    <citation type="submission" date="2015-01" db="EMBL/GenBank/DDBJ databases">
        <title>The Genome Sequence of Ochroconis gallopava CBS43764.</title>
        <authorList>
            <consortium name="The Broad Institute Genomics Platform"/>
            <person name="Cuomo C."/>
            <person name="de Hoog S."/>
            <person name="Gorbushina A."/>
            <person name="Stielow B."/>
            <person name="Teixiera M."/>
            <person name="Abouelleil A."/>
            <person name="Chapman S.B."/>
            <person name="Priest M."/>
            <person name="Young S.K."/>
            <person name="Wortman J."/>
            <person name="Nusbaum C."/>
            <person name="Birren B."/>
        </authorList>
    </citation>
    <scope>NUCLEOTIDE SEQUENCE [LARGE SCALE GENOMIC DNA]</scope>
    <source>
        <strain evidence="15 16">CBS 43764</strain>
    </source>
</reference>
<dbReference type="InterPro" id="IPR037765">
    <property type="entry name" value="C2B_Tricalbin"/>
</dbReference>
<keyword evidence="16" id="KW-1185">Reference proteome</keyword>
<feature type="compositionally biased region" description="Polar residues" evidence="11">
    <location>
        <begin position="1470"/>
        <end position="1483"/>
    </location>
</feature>
<dbReference type="OrthoDB" id="1029639at2759"/>
<keyword evidence="2" id="KW-0813">Transport</keyword>
<dbReference type="RefSeq" id="XP_016219136.1">
    <property type="nucleotide sequence ID" value="XM_016352879.1"/>
</dbReference>
<keyword evidence="4 12" id="KW-0812">Transmembrane</keyword>
<dbReference type="CDD" id="cd04040">
    <property type="entry name" value="C2D_Tricalbin-like"/>
    <property type="match status" value="1"/>
</dbReference>
<evidence type="ECO:0000256" key="10">
    <source>
        <dbReference type="ARBA" id="ARBA00023136"/>
    </source>
</evidence>
<dbReference type="InterPro" id="IPR031468">
    <property type="entry name" value="SMP_LBD"/>
</dbReference>
<dbReference type="PANTHER" id="PTHR46980:SF2">
    <property type="entry name" value="TRICALBIN-1-RELATED"/>
    <property type="match status" value="1"/>
</dbReference>
<evidence type="ECO:0000256" key="5">
    <source>
        <dbReference type="ARBA" id="ARBA00022737"/>
    </source>
</evidence>
<feature type="region of interest" description="Disordered" evidence="11">
    <location>
        <begin position="876"/>
        <end position="960"/>
    </location>
</feature>
<dbReference type="InterPro" id="IPR037762">
    <property type="entry name" value="C2C_Tricalbin"/>
</dbReference>
<dbReference type="FunCoup" id="A0A0D1Z8D7">
    <property type="interactions" value="92"/>
</dbReference>
<feature type="domain" description="C2" evidence="13">
    <location>
        <begin position="581"/>
        <end position="701"/>
    </location>
</feature>